<organism evidence="1 2">
    <name type="scientific">Phytophthora megakarya</name>
    <dbReference type="NCBI Taxonomy" id="4795"/>
    <lineage>
        <taxon>Eukaryota</taxon>
        <taxon>Sar</taxon>
        <taxon>Stramenopiles</taxon>
        <taxon>Oomycota</taxon>
        <taxon>Peronosporomycetes</taxon>
        <taxon>Peronosporales</taxon>
        <taxon>Peronosporaceae</taxon>
        <taxon>Phytophthora</taxon>
    </lineage>
</organism>
<sequence>METPIDTFQAVLYEARRDVASRPPTDAPLIDRRCTERQSEELNAVPNYPALAQSNALDVASDLEVGRRGPPRPFLTFVIVLHNLLPDMFDLFDPEARDHHADTDHDRYVDAVLTQCLDRLVRRKETLE</sequence>
<evidence type="ECO:0000313" key="1">
    <source>
        <dbReference type="EMBL" id="OWZ09308.1"/>
    </source>
</evidence>
<proteinExistence type="predicted"/>
<reference evidence="2" key="1">
    <citation type="submission" date="2017-03" db="EMBL/GenBank/DDBJ databases">
        <title>Phytopthora megakarya and P. palmivora, two closely related causual agents of cacao black pod achieved similar genome size and gene model numbers by different mechanisms.</title>
        <authorList>
            <person name="Ali S."/>
            <person name="Shao J."/>
            <person name="Larry D.J."/>
            <person name="Kronmiller B."/>
            <person name="Shen D."/>
            <person name="Strem M.D."/>
            <person name="Melnick R.L."/>
            <person name="Guiltinan M.J."/>
            <person name="Tyler B.M."/>
            <person name="Meinhardt L.W."/>
            <person name="Bailey B.A."/>
        </authorList>
    </citation>
    <scope>NUCLEOTIDE SEQUENCE [LARGE SCALE GENOMIC DNA]</scope>
    <source>
        <strain evidence="2">zdho120</strain>
    </source>
</reference>
<comment type="caution">
    <text evidence="1">The sequence shown here is derived from an EMBL/GenBank/DDBJ whole genome shotgun (WGS) entry which is preliminary data.</text>
</comment>
<dbReference type="EMBL" id="NBNE01002836">
    <property type="protein sequence ID" value="OWZ09308.1"/>
    <property type="molecule type" value="Genomic_DNA"/>
</dbReference>
<gene>
    <name evidence="1" type="ORF">PHMEG_00018014</name>
</gene>
<dbReference type="AlphaFoldDB" id="A0A225VWM3"/>
<evidence type="ECO:0000313" key="2">
    <source>
        <dbReference type="Proteomes" id="UP000198211"/>
    </source>
</evidence>
<name>A0A225VWM3_9STRA</name>
<dbReference type="Proteomes" id="UP000198211">
    <property type="component" value="Unassembled WGS sequence"/>
</dbReference>
<protein>
    <submittedName>
        <fullName evidence="1">Uncharacterized protein</fullName>
    </submittedName>
</protein>
<accession>A0A225VWM3</accession>
<keyword evidence="2" id="KW-1185">Reference proteome</keyword>